<evidence type="ECO:0000256" key="1">
    <source>
        <dbReference type="ARBA" id="ARBA00008520"/>
    </source>
</evidence>
<dbReference type="AlphaFoldDB" id="A0A7V3VS99"/>
<reference evidence="4" key="1">
    <citation type="journal article" date="2020" name="mSystems">
        <title>Genome- and Community-Level Interaction Insights into Carbon Utilization and Element Cycling Functions of Hydrothermarchaeota in Hydrothermal Sediment.</title>
        <authorList>
            <person name="Zhou Z."/>
            <person name="Liu Y."/>
            <person name="Xu W."/>
            <person name="Pan J."/>
            <person name="Luo Z.H."/>
            <person name="Li M."/>
        </authorList>
    </citation>
    <scope>NUCLEOTIDE SEQUENCE [LARGE SCALE GENOMIC DNA]</scope>
    <source>
        <strain evidence="4">SpSt-966</strain>
    </source>
</reference>
<dbReference type="EMBL" id="DTPE01000067">
    <property type="protein sequence ID" value="HGE74793.1"/>
    <property type="molecule type" value="Genomic_DNA"/>
</dbReference>
<sequence>MLKRFIVFLLIAIFSIGIFATTTINVWFSWEGQKEFQTLVDQFNTSQSLYHVNLVYIPSMTQKLQITLSSGNQLPDLALIQSGYDMGFLVNANVLTPVGTVNTSKAFYNSFLTNGKLYAYPYYADVQVIYLNRKIYKGPLPSDNWNLSDFETLANKIKEDGHIGAVLNNTSSYFFNSFYAAFNEGVIPQENGIPIVNNDGTIKAAEFYNKIFNVDKIAVSFTKAALINSFTSGKTGMLFQGSFLIPDFLNLGLDFTILPYPYFDNGQPIQPDFDAKGFAIFKNSEAVRAFLDYITSAKNEVYFCASTYKLPANLEAMHELDNSNQFFRIMDLSGQKGLILPTTNVFQTAYSDAISTALQLYLSGQMSVDEALSKAQNYIDSQAK</sequence>
<evidence type="ECO:0000256" key="3">
    <source>
        <dbReference type="ARBA" id="ARBA00022729"/>
    </source>
</evidence>
<name>A0A7V3VS99_9BACT</name>
<dbReference type="PANTHER" id="PTHR30061:SF50">
    <property type="entry name" value="MALTOSE_MALTODEXTRIN-BINDING PERIPLASMIC PROTEIN"/>
    <property type="match status" value="1"/>
</dbReference>
<dbReference type="PANTHER" id="PTHR30061">
    <property type="entry name" value="MALTOSE-BINDING PERIPLASMIC PROTEIN"/>
    <property type="match status" value="1"/>
</dbReference>
<dbReference type="Gene3D" id="3.40.190.10">
    <property type="entry name" value="Periplasmic binding protein-like II"/>
    <property type="match status" value="1"/>
</dbReference>
<dbReference type="Pfam" id="PF01547">
    <property type="entry name" value="SBP_bac_1"/>
    <property type="match status" value="1"/>
</dbReference>
<dbReference type="InterPro" id="IPR006059">
    <property type="entry name" value="SBP"/>
</dbReference>
<accession>A0A7V3VS99</accession>
<dbReference type="GO" id="GO:1901982">
    <property type="term" value="F:maltose binding"/>
    <property type="evidence" value="ECO:0007669"/>
    <property type="project" value="TreeGrafter"/>
</dbReference>
<evidence type="ECO:0000313" key="4">
    <source>
        <dbReference type="EMBL" id="HGE74793.1"/>
    </source>
</evidence>
<dbReference type="SUPFAM" id="SSF53850">
    <property type="entry name" value="Periplasmic binding protein-like II"/>
    <property type="match status" value="1"/>
</dbReference>
<comment type="similarity">
    <text evidence="1">Belongs to the bacterial solute-binding protein 1 family.</text>
</comment>
<comment type="caution">
    <text evidence="4">The sequence shown here is derived from an EMBL/GenBank/DDBJ whole genome shotgun (WGS) entry which is preliminary data.</text>
</comment>
<gene>
    <name evidence="4" type="ORF">ENX73_01545</name>
</gene>
<evidence type="ECO:0000256" key="2">
    <source>
        <dbReference type="ARBA" id="ARBA00022448"/>
    </source>
</evidence>
<dbReference type="GO" id="GO:0042956">
    <property type="term" value="P:maltodextrin transmembrane transport"/>
    <property type="evidence" value="ECO:0007669"/>
    <property type="project" value="TreeGrafter"/>
</dbReference>
<dbReference type="GO" id="GO:0015768">
    <property type="term" value="P:maltose transport"/>
    <property type="evidence" value="ECO:0007669"/>
    <property type="project" value="TreeGrafter"/>
</dbReference>
<keyword evidence="2" id="KW-0813">Transport</keyword>
<protein>
    <submittedName>
        <fullName evidence="4">Extracellular solute-binding protein</fullName>
    </submittedName>
</protein>
<organism evidence="4">
    <name type="scientific">Mesoaciditoga lauensis</name>
    <dbReference type="NCBI Taxonomy" id="1495039"/>
    <lineage>
        <taxon>Bacteria</taxon>
        <taxon>Thermotogati</taxon>
        <taxon>Thermotogota</taxon>
        <taxon>Thermotogae</taxon>
        <taxon>Mesoaciditogales</taxon>
        <taxon>Mesoaciditogaceae</taxon>
        <taxon>Mesoaciditoga</taxon>
    </lineage>
</organism>
<dbReference type="GO" id="GO:0055052">
    <property type="term" value="C:ATP-binding cassette (ABC) transporter complex, substrate-binding subunit-containing"/>
    <property type="evidence" value="ECO:0007669"/>
    <property type="project" value="TreeGrafter"/>
</dbReference>
<proteinExistence type="inferred from homology"/>
<keyword evidence="3" id="KW-0732">Signal</keyword>